<dbReference type="InterPro" id="IPR000524">
    <property type="entry name" value="Tscrpt_reg_HTH_GntR"/>
</dbReference>
<evidence type="ECO:0000256" key="1">
    <source>
        <dbReference type="ARBA" id="ARBA00023015"/>
    </source>
</evidence>
<protein>
    <submittedName>
        <fullName evidence="5">Transcriptional regulator</fullName>
    </submittedName>
</protein>
<dbReference type="GO" id="GO:0045892">
    <property type="term" value="P:negative regulation of DNA-templated transcription"/>
    <property type="evidence" value="ECO:0007669"/>
    <property type="project" value="TreeGrafter"/>
</dbReference>
<dbReference type="SUPFAM" id="SSF64288">
    <property type="entry name" value="Chorismate lyase-like"/>
    <property type="match status" value="1"/>
</dbReference>
<keyword evidence="3" id="KW-0804">Transcription</keyword>
<evidence type="ECO:0000256" key="2">
    <source>
        <dbReference type="ARBA" id="ARBA00023125"/>
    </source>
</evidence>
<sequence length="248" mass="27141">MTASSLSLALDVRSATPMYLQVVQGLRTLIEQHAISEGAALPGERELAGQLGVSRVTVRQALRVLEEQGLVSRRHGSGTFVSPRRIVQPLSVLTGFSEDMRSRGLTPGGHVLSLERTRPSPQEAMNLTLGPAEEVVRLQRLRTADHEPLALETSTMPGRLLGTVGPGDVENTSLYAMLRARGFTPARAIQRLSARAADTEAARLLHVEMGSALLATERVTWDERGQVLEFARALYRGDRYDFIAELKH</sequence>
<dbReference type="InterPro" id="IPR050679">
    <property type="entry name" value="Bact_HTH_transcr_reg"/>
</dbReference>
<dbReference type="InterPro" id="IPR028978">
    <property type="entry name" value="Chorismate_lyase_/UTRA_dom_sf"/>
</dbReference>
<dbReference type="InterPro" id="IPR036388">
    <property type="entry name" value="WH-like_DNA-bd_sf"/>
</dbReference>
<dbReference type="PROSITE" id="PS50949">
    <property type="entry name" value="HTH_GNTR"/>
    <property type="match status" value="1"/>
</dbReference>
<dbReference type="SUPFAM" id="SSF46785">
    <property type="entry name" value="Winged helix' DNA-binding domain"/>
    <property type="match status" value="1"/>
</dbReference>
<dbReference type="InterPro" id="IPR011663">
    <property type="entry name" value="UTRA"/>
</dbReference>
<evidence type="ECO:0000256" key="3">
    <source>
        <dbReference type="ARBA" id="ARBA00023163"/>
    </source>
</evidence>
<keyword evidence="1" id="KW-0805">Transcription regulation</keyword>
<dbReference type="SMART" id="SM00866">
    <property type="entry name" value="UTRA"/>
    <property type="match status" value="1"/>
</dbReference>
<dbReference type="PATRIC" id="fig|937777.3.peg.1784"/>
<dbReference type="Proteomes" id="UP000010467">
    <property type="component" value="Chromosome"/>
</dbReference>
<dbReference type="STRING" id="937777.Deipe_1782"/>
<evidence type="ECO:0000259" key="4">
    <source>
        <dbReference type="PROSITE" id="PS50949"/>
    </source>
</evidence>
<feature type="domain" description="HTH gntR-type" evidence="4">
    <location>
        <begin position="16"/>
        <end position="84"/>
    </location>
</feature>
<dbReference type="InterPro" id="IPR036390">
    <property type="entry name" value="WH_DNA-bd_sf"/>
</dbReference>
<dbReference type="Gene3D" id="1.10.10.10">
    <property type="entry name" value="Winged helix-like DNA-binding domain superfamily/Winged helix DNA-binding domain"/>
    <property type="match status" value="1"/>
</dbReference>
<dbReference type="PRINTS" id="PR00035">
    <property type="entry name" value="HTHGNTR"/>
</dbReference>
<reference evidence="6" key="1">
    <citation type="submission" date="2012-03" db="EMBL/GenBank/DDBJ databases">
        <title>Complete sequence of chromosome of Deinococcus peraridilitoris DSM 19664.</title>
        <authorList>
            <person name="Lucas S."/>
            <person name="Copeland A."/>
            <person name="Lapidus A."/>
            <person name="Glavina del Rio T."/>
            <person name="Dalin E."/>
            <person name="Tice H."/>
            <person name="Bruce D."/>
            <person name="Goodwin L."/>
            <person name="Pitluck S."/>
            <person name="Peters L."/>
            <person name="Mikhailova N."/>
            <person name="Lu M."/>
            <person name="Kyrpides N."/>
            <person name="Mavromatis K."/>
            <person name="Ivanova N."/>
            <person name="Brettin T."/>
            <person name="Detter J.C."/>
            <person name="Han C."/>
            <person name="Larimer F."/>
            <person name="Land M."/>
            <person name="Hauser L."/>
            <person name="Markowitz V."/>
            <person name="Cheng J.-F."/>
            <person name="Hugenholtz P."/>
            <person name="Woyke T."/>
            <person name="Wu D."/>
            <person name="Pukall R."/>
            <person name="Steenblock K."/>
            <person name="Brambilla E."/>
            <person name="Klenk H.-P."/>
            <person name="Eisen J.A."/>
        </authorList>
    </citation>
    <scope>NUCLEOTIDE SEQUENCE [LARGE SCALE GENOMIC DNA]</scope>
    <source>
        <strain evidence="6">DSM 19664 / LMG 22246 / CIP 109416 / KR-200</strain>
    </source>
</reference>
<evidence type="ECO:0000313" key="6">
    <source>
        <dbReference type="Proteomes" id="UP000010467"/>
    </source>
</evidence>
<dbReference type="SMART" id="SM00345">
    <property type="entry name" value="HTH_GNTR"/>
    <property type="match status" value="1"/>
</dbReference>
<dbReference type="HOGENOM" id="CLU_063236_3_1_0"/>
<name>L0A0C9_DEIPD</name>
<proteinExistence type="predicted"/>
<organism evidence="5 6">
    <name type="scientific">Deinococcus peraridilitoris (strain DSM 19664 / LMG 22246 / CIP 109416 / KR-200)</name>
    <dbReference type="NCBI Taxonomy" id="937777"/>
    <lineage>
        <taxon>Bacteria</taxon>
        <taxon>Thermotogati</taxon>
        <taxon>Deinococcota</taxon>
        <taxon>Deinococci</taxon>
        <taxon>Deinococcales</taxon>
        <taxon>Deinococcaceae</taxon>
        <taxon>Deinococcus</taxon>
    </lineage>
</organism>
<evidence type="ECO:0000313" key="5">
    <source>
        <dbReference type="EMBL" id="AFZ67301.1"/>
    </source>
</evidence>
<dbReference type="AlphaFoldDB" id="L0A0C9"/>
<accession>L0A0C9</accession>
<dbReference type="eggNOG" id="COG2188">
    <property type="taxonomic scope" value="Bacteria"/>
</dbReference>
<dbReference type="PANTHER" id="PTHR44846">
    <property type="entry name" value="MANNOSYL-D-GLYCERATE TRANSPORT/METABOLISM SYSTEM REPRESSOR MNGR-RELATED"/>
    <property type="match status" value="1"/>
</dbReference>
<keyword evidence="6" id="KW-1185">Reference proteome</keyword>
<dbReference type="PANTHER" id="PTHR44846:SF1">
    <property type="entry name" value="MANNOSYL-D-GLYCERATE TRANSPORT_METABOLISM SYSTEM REPRESSOR MNGR-RELATED"/>
    <property type="match status" value="1"/>
</dbReference>
<dbReference type="Pfam" id="PF00392">
    <property type="entry name" value="GntR"/>
    <property type="match status" value="1"/>
</dbReference>
<dbReference type="GO" id="GO:0003677">
    <property type="term" value="F:DNA binding"/>
    <property type="evidence" value="ECO:0007669"/>
    <property type="project" value="UniProtKB-KW"/>
</dbReference>
<dbReference type="Pfam" id="PF07702">
    <property type="entry name" value="UTRA"/>
    <property type="match status" value="1"/>
</dbReference>
<dbReference type="EMBL" id="CP003382">
    <property type="protein sequence ID" value="AFZ67301.1"/>
    <property type="molecule type" value="Genomic_DNA"/>
</dbReference>
<keyword evidence="2" id="KW-0238">DNA-binding</keyword>
<gene>
    <name evidence="5" type="ordered locus">Deipe_1782</name>
</gene>
<dbReference type="Gene3D" id="3.40.1410.10">
    <property type="entry name" value="Chorismate lyase-like"/>
    <property type="match status" value="1"/>
</dbReference>
<dbReference type="RefSeq" id="WP_015235606.1">
    <property type="nucleotide sequence ID" value="NC_019793.1"/>
</dbReference>
<dbReference type="CDD" id="cd07377">
    <property type="entry name" value="WHTH_GntR"/>
    <property type="match status" value="1"/>
</dbReference>
<dbReference type="GO" id="GO:0003700">
    <property type="term" value="F:DNA-binding transcription factor activity"/>
    <property type="evidence" value="ECO:0007669"/>
    <property type="project" value="InterPro"/>
</dbReference>
<dbReference type="KEGG" id="dpd:Deipe_1782"/>